<dbReference type="PANTHER" id="PTHR32134">
    <property type="entry name" value="FNIP REPEAT-CONTAINING PROTEIN"/>
    <property type="match status" value="1"/>
</dbReference>
<reference evidence="1 2" key="1">
    <citation type="submission" date="2020-01" db="EMBL/GenBank/DDBJ databases">
        <title>Draft Genome Sequence of Vibrio sp. strain OCN044, Isolated from a Healthy Coral at Palmyra Atoll.</title>
        <authorList>
            <person name="Videau P."/>
            <person name="Loughran R."/>
            <person name="Esquivel A."/>
            <person name="Deadmond M."/>
            <person name="Paddock B.E."/>
            <person name="Saw J.H."/>
            <person name="Ushijima B."/>
        </authorList>
    </citation>
    <scope>NUCLEOTIDE SEQUENCE [LARGE SCALE GENOMIC DNA]</scope>
    <source>
        <strain evidence="1 2">OCN044</strain>
    </source>
</reference>
<dbReference type="PANTHER" id="PTHR32134:SF92">
    <property type="entry name" value="FNIP REPEAT-CONTAINING PROTEIN"/>
    <property type="match status" value="1"/>
</dbReference>
<dbReference type="InterPro" id="IPR032675">
    <property type="entry name" value="LRR_dom_sf"/>
</dbReference>
<dbReference type="AlphaFoldDB" id="A0A6L8LS23"/>
<evidence type="ECO:0000313" key="2">
    <source>
        <dbReference type="Proteomes" id="UP000478571"/>
    </source>
</evidence>
<name>A0A6L8LS23_9VIBR</name>
<dbReference type="PROSITE" id="PS51257">
    <property type="entry name" value="PROKAR_LIPOPROTEIN"/>
    <property type="match status" value="1"/>
</dbReference>
<dbReference type="InterPro" id="IPR051251">
    <property type="entry name" value="STK_FNIP-Repeat"/>
</dbReference>
<proteinExistence type="predicted"/>
<keyword evidence="2" id="KW-1185">Reference proteome</keyword>
<protein>
    <recommendedName>
        <fullName evidence="3">Leucine-rich repeat domain-containing protein</fullName>
    </recommendedName>
</protein>
<organism evidence="1 2">
    <name type="scientific">Vibrio tetraodonis subsp. pristinus</name>
    <dbReference type="NCBI Taxonomy" id="2695891"/>
    <lineage>
        <taxon>Bacteria</taxon>
        <taxon>Pseudomonadati</taxon>
        <taxon>Pseudomonadota</taxon>
        <taxon>Gammaproteobacteria</taxon>
        <taxon>Vibrionales</taxon>
        <taxon>Vibrionaceae</taxon>
        <taxon>Vibrio</taxon>
    </lineage>
</organism>
<dbReference type="RefSeq" id="WP_160928166.1">
    <property type="nucleotide sequence ID" value="NZ_WWEU01000002.1"/>
</dbReference>
<dbReference type="Proteomes" id="UP000478571">
    <property type="component" value="Unassembled WGS sequence"/>
</dbReference>
<evidence type="ECO:0008006" key="3">
    <source>
        <dbReference type="Google" id="ProtNLM"/>
    </source>
</evidence>
<accession>A0A6L8LS23</accession>
<gene>
    <name evidence="1" type="ORF">GTG28_06565</name>
</gene>
<comment type="caution">
    <text evidence="1">The sequence shown here is derived from an EMBL/GenBank/DDBJ whole genome shotgun (WGS) entry which is preliminary data.</text>
</comment>
<dbReference type="SUPFAM" id="SSF52058">
    <property type="entry name" value="L domain-like"/>
    <property type="match status" value="1"/>
</dbReference>
<sequence>MNIPNKGSSLKLLCLASLPVILIGCGGGSSSSGPEFVAKKDAFDVLEARQVTLKGLSVGGDLYTEIDWGDGTVEEIRYSYDHYSHDYDGSYTGEILLTSHCYEPCKTTIDISGNVKIDTSGLTNASPTRLKVEQVTEFTGSLSNLPNSVKELDIDAELLEGDLADLPSSLTSLSLRNRNNQGTISGNIASLPSSITYLSLDSTEDFVGSLADLPSSIKSVYIDKNTLSGSLSELSRSIEWLRIGNASLTYQGDELGDLPPNLISLDLYNWTVTGDISALPRTLTHLNIRDGNAVYGTISELPTSLTSLTLGNGFTLTGMYSELPRKLTSLSFGEDVTISGSMGDLPSTLTSFSWDDATPPDQWVTKLPNGLGRILLDSKTETFASDYVDSILSVLDANGLSSSNSHSSLNVHLTGNMMEPATDTGAIDSLTSKGWTVNVKS</sequence>
<dbReference type="Gene3D" id="3.80.10.10">
    <property type="entry name" value="Ribonuclease Inhibitor"/>
    <property type="match status" value="1"/>
</dbReference>
<evidence type="ECO:0000313" key="1">
    <source>
        <dbReference type="EMBL" id="MYM58881.1"/>
    </source>
</evidence>
<dbReference type="EMBL" id="WWEU01000002">
    <property type="protein sequence ID" value="MYM58881.1"/>
    <property type="molecule type" value="Genomic_DNA"/>
</dbReference>